<name>A0A319EG36_ASPSB</name>
<evidence type="ECO:0000313" key="2">
    <source>
        <dbReference type="EMBL" id="PYI08530.1"/>
    </source>
</evidence>
<feature type="region of interest" description="Disordered" evidence="1">
    <location>
        <begin position="1"/>
        <end position="21"/>
    </location>
</feature>
<evidence type="ECO:0000256" key="1">
    <source>
        <dbReference type="SAM" id="MobiDB-lite"/>
    </source>
</evidence>
<dbReference type="EMBL" id="KZ826334">
    <property type="protein sequence ID" value="PYI08530.1"/>
    <property type="molecule type" value="Genomic_DNA"/>
</dbReference>
<gene>
    <name evidence="2" type="ORF">BO78DRAFT_74039</name>
</gene>
<feature type="compositionally biased region" description="Basic and acidic residues" evidence="1">
    <location>
        <begin position="1"/>
        <end position="13"/>
    </location>
</feature>
<dbReference type="OrthoDB" id="4506769at2759"/>
<protein>
    <submittedName>
        <fullName evidence="2">Uncharacterized protein</fullName>
    </submittedName>
</protein>
<feature type="compositionally biased region" description="Polar residues" evidence="1">
    <location>
        <begin position="106"/>
        <end position="131"/>
    </location>
</feature>
<dbReference type="Proteomes" id="UP000248423">
    <property type="component" value="Unassembled WGS sequence"/>
</dbReference>
<sequence length="261" mass="28351">MSERDTESTDHGNQDMLASASPMVGSVYLQRRGSGETLLTFPSEEPITPGSEAQGSTYRWLQVLSDEESTALSPNLMAFYDAFHAQQQEPPEPQSQRQDCLGSLPGMTTPSIAPGSSNSFNATGQAGNLSSPEMLLPSRGDLELMPSIPRPPSPCDDGFNPPSTYVDNTNLSPDQDTGGLSDELTHAIVTLQRQKDQLCTHAKQRLEATLSLYDFGVLFGILSPRSDFRQLLKDAHLEFCTLQNALTPPPCEDSSSSMDRP</sequence>
<feature type="compositionally biased region" description="Low complexity" evidence="1">
    <location>
        <begin position="86"/>
        <end position="98"/>
    </location>
</feature>
<feature type="region of interest" description="Disordered" evidence="1">
    <location>
        <begin position="86"/>
        <end position="141"/>
    </location>
</feature>
<dbReference type="AlphaFoldDB" id="A0A319EG36"/>
<organism evidence="2 3">
    <name type="scientific">Aspergillus sclerotiicarbonarius (strain CBS 121057 / IBT 28362)</name>
    <dbReference type="NCBI Taxonomy" id="1448318"/>
    <lineage>
        <taxon>Eukaryota</taxon>
        <taxon>Fungi</taxon>
        <taxon>Dikarya</taxon>
        <taxon>Ascomycota</taxon>
        <taxon>Pezizomycotina</taxon>
        <taxon>Eurotiomycetes</taxon>
        <taxon>Eurotiomycetidae</taxon>
        <taxon>Eurotiales</taxon>
        <taxon>Aspergillaceae</taxon>
        <taxon>Aspergillus</taxon>
        <taxon>Aspergillus subgen. Circumdati</taxon>
    </lineage>
</organism>
<evidence type="ECO:0000313" key="3">
    <source>
        <dbReference type="Proteomes" id="UP000248423"/>
    </source>
</evidence>
<keyword evidence="3" id="KW-1185">Reference proteome</keyword>
<dbReference type="VEuPathDB" id="FungiDB:BO78DRAFT_74039"/>
<accession>A0A319EG36</accession>
<proteinExistence type="predicted"/>
<reference evidence="2 3" key="1">
    <citation type="submission" date="2018-02" db="EMBL/GenBank/DDBJ databases">
        <title>The genomes of Aspergillus section Nigri reveals drivers in fungal speciation.</title>
        <authorList>
            <consortium name="DOE Joint Genome Institute"/>
            <person name="Vesth T.C."/>
            <person name="Nybo J."/>
            <person name="Theobald S."/>
            <person name="Brandl J."/>
            <person name="Frisvad J.C."/>
            <person name="Nielsen K.F."/>
            <person name="Lyhne E.K."/>
            <person name="Kogle M.E."/>
            <person name="Kuo A."/>
            <person name="Riley R."/>
            <person name="Clum A."/>
            <person name="Nolan M."/>
            <person name="Lipzen A."/>
            <person name="Salamov A."/>
            <person name="Henrissat B."/>
            <person name="Wiebenga A."/>
            <person name="De vries R.P."/>
            <person name="Grigoriev I.V."/>
            <person name="Mortensen U.H."/>
            <person name="Andersen M.R."/>
            <person name="Baker S.E."/>
        </authorList>
    </citation>
    <scope>NUCLEOTIDE SEQUENCE [LARGE SCALE GENOMIC DNA]</scope>
    <source>
        <strain evidence="2 3">CBS 121057</strain>
    </source>
</reference>